<dbReference type="Proteomes" id="UP000192536">
    <property type="component" value="Unassembled WGS sequence"/>
</dbReference>
<comment type="caution">
    <text evidence="1">The sequence shown here is derived from an EMBL/GenBank/DDBJ whole genome shotgun (WGS) entry which is preliminary data.</text>
</comment>
<dbReference type="EMBL" id="MRWE01000024">
    <property type="protein sequence ID" value="ORJ24772.1"/>
    <property type="molecule type" value="Genomic_DNA"/>
</dbReference>
<organism evidence="1 2">
    <name type="scientific">Rouxiella badensis</name>
    <dbReference type="NCBI Taxonomy" id="1646377"/>
    <lineage>
        <taxon>Bacteria</taxon>
        <taxon>Pseudomonadati</taxon>
        <taxon>Pseudomonadota</taxon>
        <taxon>Gammaproteobacteria</taxon>
        <taxon>Enterobacterales</taxon>
        <taxon>Yersiniaceae</taxon>
        <taxon>Rouxiella</taxon>
    </lineage>
</organism>
<dbReference type="AlphaFoldDB" id="A0A1X0WDB3"/>
<name>A0A1X0WDB3_9GAMM</name>
<reference evidence="1 2" key="1">
    <citation type="journal article" date="2017" name="Int. J. Syst. Evol. Microbiol.">
        <title>Rouxiella badensis sp. nov. and Rouxiella silvae sp. nov. isolated from peat bog soil in Germany and emendation of the genus description.</title>
        <authorList>
            <person name="Le Fleche-Mateos A."/>
            <person name="Kugler J.H."/>
            <person name="Hansen S.H."/>
            <person name="Syldatk C."/>
            <person name="Hausmann R."/>
            <person name="Lomprez F."/>
            <person name="Vandenbogaert M."/>
            <person name="Manuguerra J.C."/>
            <person name="Grimont P.A."/>
        </authorList>
    </citation>
    <scope>NUCLEOTIDE SEQUENCE [LARGE SCALE GENOMIC DNA]</scope>
    <source>
        <strain evidence="1 2">DSM 100043</strain>
    </source>
</reference>
<proteinExistence type="predicted"/>
<evidence type="ECO:0008006" key="3">
    <source>
        <dbReference type="Google" id="ProtNLM"/>
    </source>
</evidence>
<keyword evidence="2" id="KW-1185">Reference proteome</keyword>
<accession>A0A1X0WDB3</accession>
<protein>
    <recommendedName>
        <fullName evidence="3">Lipoprotein</fullName>
    </recommendedName>
</protein>
<evidence type="ECO:0000313" key="2">
    <source>
        <dbReference type="Proteomes" id="UP000192536"/>
    </source>
</evidence>
<dbReference type="STRING" id="1646377.BS640_14690"/>
<evidence type="ECO:0000313" key="1">
    <source>
        <dbReference type="EMBL" id="ORJ24772.1"/>
    </source>
</evidence>
<sequence>MICAALVLAGCSSGPYAPTQQVLQAYTTSKPDTTKVRVHRQPQLAGSILDESCPLIVYVDDKEAAGLQKNQYVDLYLANGVHSLKVKFSCAITPIDKALTIQVDGTPQSYETALNDAQRYSLTRVK</sequence>
<gene>
    <name evidence="1" type="ORF">BS640_14690</name>
</gene>